<evidence type="ECO:0000256" key="2">
    <source>
        <dbReference type="SAM" id="SignalP"/>
    </source>
</evidence>
<feature type="domain" description="SLH" evidence="3">
    <location>
        <begin position="2062"/>
        <end position="2123"/>
    </location>
</feature>
<gene>
    <name evidence="4" type="ORF">KQJ23_05075</name>
</gene>
<dbReference type="Pfam" id="PF22816">
    <property type="entry name" value="CatAgl_D2"/>
    <property type="match status" value="1"/>
</dbReference>
<dbReference type="RefSeq" id="WP_216477600.1">
    <property type="nucleotide sequence ID" value="NZ_JAHLQJ010000003.1"/>
</dbReference>
<name>A0ABS6FLX1_9BACL</name>
<dbReference type="InterPro" id="IPR051465">
    <property type="entry name" value="Cell_Envelope_Struct_Comp"/>
</dbReference>
<accession>A0ABS6FLX1</accession>
<sequence>MKRCKTLIAGLLSLLLLCGILPVYPAAASSGSGAADIPAGKVLIKNKWKNNYLYEASNGTVRYGMTNPQDESAHWTVVTENGKSVIRNSKTGNYITAARTPERNQPLMTSSQADTDAEKWFIDLSNRSGYLIIRSATVPSGNLVIHEEDQLGFAEVSADINITFESPQWAFISLDESPVRIESLMRPGHVIYEEEGRVKHGVIAAGDPQSHWFLEDDGNGQLQIRNQATGHVILQNETTYEGIAAGEPDADNRALSLWQMADAATPEYVVFQNVGLPGNWMNPQFEDDNVRSNDWAGGADGVNALWKVEPYLEELPSVRIGAYTDEATATDYLYEDQGQVKHGGIGSSGSDPDYLWIIEDYDFSKRIRNAGTGHYLKLEGDSLLAESLLAASTAYEWSFTDSDAYDDYKTIGSTASQGRYIAIGTSGGQVRAGTDAESLEAQWELIDPSLPAGEGERYIRIQNAWQPFYLYENMDSTLKYGNLRKEDKRDQWLVIKHQGRKLLQNRETGNYMNIADMPDGHIQVTALSDPEQAPQAYIWSGKNLGGNTYLLSNATDKVPGEPFTKFLSLQNLTKYAEYSVINPNWGSPQWRFLPVTEQASPYFRFQLKDFPGLYLRDAENENSVTDATYGPIDDAYSIWYLQQPAGSSAYMLKNQGSGRFLSIQNLADQQVESEDEPMLPVETRSEVYEVWGSIKWVIDPKADNGNVTLKSGWTGHYLYAVTDENGQALLKVSRAEGASNRPEAQWMAESVTLPEQPIPNTPVRIKSAVENSYLYENPGGVVMYGSLADNNGYSHWVITEEGGVQQIRNRATGHDLTLNEDYMFLESVLDHPADQGRSDWLVERSDDGKNVTIRSASSSYNDEYIHLENHLGYAERGLLPTSYGTVQWSLEAAPQDFITPPMAEERNLNTSTPIQNDTNEIYISLKTKPDKVLADQAGRLVYADAGDTAAAKSWLMQDFNGRHLLKNTTTGRYLTLSGQLQPALASQAGSLGTQWTVETRGGFYTLENASASGYLSAGTSVAGPSYSNSEADYDEVLWSFTKLSSDVTYPADEAFRGGEVIRFAVHAAEAQPYDAVIRYRNLSGAEQHLQLQVNGLDAGELLVSGETSGWRTAEVRLSLRAGMNSVSLEGEGDALVKSGVASLMVKNSVNKDYRGATTPYITYEAEHGKSNAELIGPSRKYRSMASEASGRQAVKLSDIGDYVEFEAAEQANSLVLRYSIPDSADGSGLEETLSLYVNGQFKQRLELTSKYAWEYGSYPWSNDPRQGSGHRFYDEIHARIGEVPAGSVIRLQKDNGDNAAYYVIDLVDLEQVESAYDMPDGFLSVTEFGAVPNDGIDDTDAFRAALAEAMLSGKGIWFPEGSFDFGDDLLGLDSAVIRGAGMWHTRLNGAKFYGHGGRIEVYDLLIDGGINERDDEAFTNAFHGAYGQGSILQHVWIEHTKAGLWLTQPIGERARTNGLYMMGLRIRNLMADGINFAVGTSNSMMEHSDIRYPGDDGIAMWSFTDAKLKDVNGDERTPSVNNTARFNTVSLPWLADNIVVFGGKDNKIQDNVVMDTVTNGAGIAVSTRFSAEPFEGTTIVERNTMLRAGSYDTGYSVSLGALWLYAGESNMNGNIIVRNNVAKDSTYAGLILHGDYAMNQVHLQNLVIDGTGTNGIDVTANLKGSATVDNVIVRGDRVSMISNPAEAFSFLEQNKGFASVKKPVVDPGTPGEGGGNGNANNSGTSQNGSSQGEGSTDTNDSKLTQGLATGSSMVEISVGDNGVAAFSLKLLSEEASRHPDASILLSDPLTKGSFTFPLKLVEQVLLQAGITDGSQARIEFGILPVQDTVQSILNEKAAGLGMGQSIPAVKFTVSVVQGEIVKELSRLPVRVERTLALEGPWNPDRAVALRFDTVTGELRYVPALFRQNSDGSFTAVLKTAENGIFTVADHPKSFIDLAGHWARKDIEKLASRMIVNGISEERFAADRPVTRSEFAAMLLRALGVHQDAEEGDSLAPVFTDVGRDDWFHDPVMQAAKLGLLQGYTDGSYRPQAAITREEMGVIAYRAMTLLSESGEQKTDASLEAFSDAGQVHGWSQEAIRSMLGAGMMQGRSNGTFAPAEQSSRAEAAVLVARLLVWGQLMNP</sequence>
<proteinExistence type="predicted"/>
<protein>
    <submittedName>
        <fullName evidence="4">S-layer homology domain-containing protein</fullName>
    </submittedName>
</protein>
<feature type="signal peptide" evidence="2">
    <location>
        <begin position="1"/>
        <end position="28"/>
    </location>
</feature>
<comment type="caution">
    <text evidence="4">The sequence shown here is derived from an EMBL/GenBank/DDBJ whole genome shotgun (WGS) entry which is preliminary data.</text>
</comment>
<dbReference type="InterPro" id="IPR001119">
    <property type="entry name" value="SLH_dom"/>
</dbReference>
<dbReference type="CDD" id="cd23432">
    <property type="entry name" value="beta-trefoil_Ricin_EndoBetaGal-like"/>
    <property type="match status" value="7"/>
</dbReference>
<dbReference type="PANTHER" id="PTHR43308">
    <property type="entry name" value="OUTER MEMBRANE PROTEIN ALPHA-RELATED"/>
    <property type="match status" value="1"/>
</dbReference>
<keyword evidence="2" id="KW-0732">Signal</keyword>
<feature type="region of interest" description="Disordered" evidence="1">
    <location>
        <begin position="1701"/>
        <end position="1745"/>
    </location>
</feature>
<dbReference type="CDD" id="cd14490">
    <property type="entry name" value="CBM6-CBM35-CBM36_like_1"/>
    <property type="match status" value="1"/>
</dbReference>
<feature type="domain" description="SLH" evidence="3">
    <location>
        <begin position="1994"/>
        <end position="2057"/>
    </location>
</feature>
<evidence type="ECO:0000313" key="4">
    <source>
        <dbReference type="EMBL" id="MBU5671202.1"/>
    </source>
</evidence>
<feature type="domain" description="SLH" evidence="3">
    <location>
        <begin position="1929"/>
        <end position="1992"/>
    </location>
</feature>
<feature type="chain" id="PRO_5046465185" evidence="2">
    <location>
        <begin position="29"/>
        <end position="2123"/>
    </location>
</feature>
<dbReference type="Pfam" id="PF22815">
    <property type="entry name" value="CatAgl_D1"/>
    <property type="match status" value="1"/>
</dbReference>
<dbReference type="PROSITE" id="PS51272">
    <property type="entry name" value="SLH"/>
    <property type="match status" value="3"/>
</dbReference>
<dbReference type="Pfam" id="PF00395">
    <property type="entry name" value="SLH"/>
    <property type="match status" value="3"/>
</dbReference>
<reference evidence="4 5" key="1">
    <citation type="submission" date="2021-06" db="EMBL/GenBank/DDBJ databases">
        <authorList>
            <person name="Sun Q."/>
            <person name="Li D."/>
        </authorList>
    </citation>
    <scope>NUCLEOTIDE SEQUENCE [LARGE SCALE GENOMIC DNA]</scope>
    <source>
        <strain evidence="4 5">MSJ-6</strain>
    </source>
</reference>
<dbReference type="SMART" id="SM00710">
    <property type="entry name" value="PbH1"/>
    <property type="match status" value="7"/>
</dbReference>
<evidence type="ECO:0000256" key="1">
    <source>
        <dbReference type="SAM" id="MobiDB-lite"/>
    </source>
</evidence>
<keyword evidence="5" id="KW-1185">Reference proteome</keyword>
<dbReference type="EMBL" id="JAHLQJ010000003">
    <property type="protein sequence ID" value="MBU5671202.1"/>
    <property type="molecule type" value="Genomic_DNA"/>
</dbReference>
<evidence type="ECO:0000259" key="3">
    <source>
        <dbReference type="PROSITE" id="PS51272"/>
    </source>
</evidence>
<dbReference type="Proteomes" id="UP000743001">
    <property type="component" value="Unassembled WGS sequence"/>
</dbReference>
<dbReference type="InterPro" id="IPR055149">
    <property type="entry name" value="Agl_cat_D2"/>
</dbReference>
<evidence type="ECO:0000313" key="5">
    <source>
        <dbReference type="Proteomes" id="UP000743001"/>
    </source>
</evidence>
<dbReference type="InterPro" id="IPR033801">
    <property type="entry name" value="CBM6-CBM35-CBM36-like_1"/>
</dbReference>
<dbReference type="InterPro" id="IPR006626">
    <property type="entry name" value="PbH1"/>
</dbReference>
<organism evidence="4 5">
    <name type="scientific">Paenibacillus brevis</name>
    <dbReference type="NCBI Taxonomy" id="2841508"/>
    <lineage>
        <taxon>Bacteria</taxon>
        <taxon>Bacillati</taxon>
        <taxon>Bacillota</taxon>
        <taxon>Bacilli</taxon>
        <taxon>Bacillales</taxon>
        <taxon>Paenibacillaceae</taxon>
        <taxon>Paenibacillus</taxon>
    </lineage>
</organism>
<feature type="compositionally biased region" description="Low complexity" evidence="1">
    <location>
        <begin position="1718"/>
        <end position="1735"/>
    </location>
</feature>
<feature type="compositionally biased region" description="Polar residues" evidence="1">
    <location>
        <begin position="1736"/>
        <end position="1745"/>
    </location>
</feature>